<reference evidence="1" key="1">
    <citation type="submission" date="2021-05" db="EMBL/GenBank/DDBJ databases">
        <title>Novel Bacillus species.</title>
        <authorList>
            <person name="Liu G."/>
        </authorList>
    </citation>
    <scope>NUCLEOTIDE SEQUENCE</scope>
    <source>
        <strain evidence="1 3">FJAT-50051</strain>
    </source>
</reference>
<dbReference type="AlphaFoldDB" id="A0A942Y5Z0"/>
<comment type="caution">
    <text evidence="1">The sequence shown here is derived from an EMBL/GenBank/DDBJ whole genome shotgun (WGS) entry which is preliminary data.</text>
</comment>
<dbReference type="GO" id="GO:0015035">
    <property type="term" value="F:protein-disulfide reductase activity"/>
    <property type="evidence" value="ECO:0007669"/>
    <property type="project" value="InterPro"/>
</dbReference>
<evidence type="ECO:0000313" key="2">
    <source>
        <dbReference type="EMBL" id="MCH6265500.1"/>
    </source>
</evidence>
<dbReference type="InterPro" id="IPR007263">
    <property type="entry name" value="DCC1-like"/>
</dbReference>
<dbReference type="RefSeq" id="WP_213140130.1">
    <property type="nucleotide sequence ID" value="NZ_JAGYPE020000010.1"/>
</dbReference>
<dbReference type="PANTHER" id="PTHR33639">
    <property type="entry name" value="THIOL-DISULFIDE OXIDOREDUCTASE DCC"/>
    <property type="match status" value="1"/>
</dbReference>
<dbReference type="Proteomes" id="UP000677265">
    <property type="component" value="Unassembled WGS sequence"/>
</dbReference>
<gene>
    <name evidence="2" type="ORF">KHB02_008140</name>
    <name evidence="1" type="ORF">KHB02_01785</name>
</gene>
<accession>A0A942Y5Z0</accession>
<keyword evidence="3" id="KW-1185">Reference proteome</keyword>
<name>A0A942Y5Z0_9BACI</name>
<evidence type="ECO:0000313" key="1">
    <source>
        <dbReference type="EMBL" id="MBS4180112.1"/>
    </source>
</evidence>
<dbReference type="EMBL" id="JAGYPE020000010">
    <property type="protein sequence ID" value="MCH6265500.1"/>
    <property type="molecule type" value="Genomic_DNA"/>
</dbReference>
<protein>
    <submittedName>
        <fullName evidence="1">Thiol-disulfide oxidoreductase DCC family protein</fullName>
    </submittedName>
</protein>
<dbReference type="Pfam" id="PF04134">
    <property type="entry name" value="DCC1-like"/>
    <property type="match status" value="1"/>
</dbReference>
<dbReference type="PANTHER" id="PTHR33639:SF2">
    <property type="entry name" value="DUF393 DOMAIN-CONTAINING PROTEIN"/>
    <property type="match status" value="1"/>
</dbReference>
<evidence type="ECO:0000313" key="3">
    <source>
        <dbReference type="Proteomes" id="UP000677265"/>
    </source>
</evidence>
<dbReference type="EMBL" id="JAGYPE010000001">
    <property type="protein sequence ID" value="MBS4180112.1"/>
    <property type="molecule type" value="Genomic_DNA"/>
</dbReference>
<sequence length="130" mass="15052">MERIILYDGVCNLCNKSVQFIIKRDSSGQFKFASQQGVAGQNLLKKFTLPPKMNSFVLIENEKIYLESTAVLKVCKDLSGAWRLLAVLFVIPLPIRDRLYKTIASNRYKWFGKTESCMLPKPEWKNRFLD</sequence>
<organism evidence="1">
    <name type="scientific">Neobacillus citreus</name>
    <dbReference type="NCBI Taxonomy" id="2833578"/>
    <lineage>
        <taxon>Bacteria</taxon>
        <taxon>Bacillati</taxon>
        <taxon>Bacillota</taxon>
        <taxon>Bacilli</taxon>
        <taxon>Bacillales</taxon>
        <taxon>Bacillaceae</taxon>
        <taxon>Neobacillus</taxon>
    </lineage>
</organism>
<dbReference type="InterPro" id="IPR052927">
    <property type="entry name" value="DCC_oxidoreductase"/>
</dbReference>
<proteinExistence type="predicted"/>